<dbReference type="Proteomes" id="UP000312032">
    <property type="component" value="Unassembled WGS sequence"/>
</dbReference>
<feature type="transmembrane region" description="Helical" evidence="8">
    <location>
        <begin position="35"/>
        <end position="58"/>
    </location>
</feature>
<name>A0A5C4U6T0_9CORY</name>
<evidence type="ECO:0000256" key="5">
    <source>
        <dbReference type="ARBA" id="ARBA00022692"/>
    </source>
</evidence>
<dbReference type="GO" id="GO:0005886">
    <property type="term" value="C:plasma membrane"/>
    <property type="evidence" value="ECO:0007669"/>
    <property type="project" value="UniProtKB-SubCell"/>
</dbReference>
<evidence type="ECO:0000313" key="10">
    <source>
        <dbReference type="Proteomes" id="UP000312032"/>
    </source>
</evidence>
<comment type="caution">
    <text evidence="9">The sequence shown here is derived from an EMBL/GenBank/DDBJ whole genome shotgun (WGS) entry which is preliminary data.</text>
</comment>
<keyword evidence="7 8" id="KW-0472">Membrane</keyword>
<keyword evidence="4 8" id="KW-1003">Cell membrane</keyword>
<keyword evidence="3" id="KW-0813">Transport</keyword>
<dbReference type="PANTHER" id="PTHR30269:SF37">
    <property type="entry name" value="MEMBRANE TRANSPORTER PROTEIN"/>
    <property type="match status" value="1"/>
</dbReference>
<protein>
    <recommendedName>
        <fullName evidence="8">Probable membrane transporter protein</fullName>
    </recommendedName>
</protein>
<comment type="subcellular location">
    <subcellularLocation>
        <location evidence="1 8">Cell membrane</location>
        <topology evidence="1 8">Multi-pass membrane protein</topology>
    </subcellularLocation>
</comment>
<evidence type="ECO:0000256" key="7">
    <source>
        <dbReference type="ARBA" id="ARBA00023136"/>
    </source>
</evidence>
<proteinExistence type="inferred from homology"/>
<keyword evidence="10" id="KW-1185">Reference proteome</keyword>
<evidence type="ECO:0000256" key="3">
    <source>
        <dbReference type="ARBA" id="ARBA00022448"/>
    </source>
</evidence>
<feature type="transmembrane region" description="Helical" evidence="8">
    <location>
        <begin position="227"/>
        <end position="247"/>
    </location>
</feature>
<accession>A0A5C4U6T0</accession>
<dbReference type="InterPro" id="IPR002781">
    <property type="entry name" value="TM_pro_TauE-like"/>
</dbReference>
<comment type="similarity">
    <text evidence="2 8">Belongs to the 4-toluene sulfonate uptake permease (TSUP) (TC 2.A.102) family.</text>
</comment>
<keyword evidence="5 8" id="KW-0812">Transmembrane</keyword>
<dbReference type="EMBL" id="VDHJ01000002">
    <property type="protein sequence ID" value="TNL99822.1"/>
    <property type="molecule type" value="Genomic_DNA"/>
</dbReference>
<dbReference type="InterPro" id="IPR052017">
    <property type="entry name" value="TSUP"/>
</dbReference>
<evidence type="ECO:0000313" key="9">
    <source>
        <dbReference type="EMBL" id="TNL99822.1"/>
    </source>
</evidence>
<keyword evidence="6 8" id="KW-1133">Transmembrane helix</keyword>
<evidence type="ECO:0000256" key="4">
    <source>
        <dbReference type="ARBA" id="ARBA00022475"/>
    </source>
</evidence>
<dbReference type="Pfam" id="PF01925">
    <property type="entry name" value="TauE"/>
    <property type="match status" value="1"/>
</dbReference>
<sequence length="250" mass="24859">MSGGVIVAVVAAAVFAGALLQRVSGMGLGLISAPILMVIFGPVEGILLVNALALINAMASTATQHRDVDWKAFGVIAPALVLGVVPGSFVVRMLPSAPLLIVVGAFLLAALGVVTLGKRYIPHITGWIPAGIAGVIGGFMNTVAGVAGPAITVYAQAARWNQRAYAATLQPLFFVAGAASLSIKSAIGAGSVTAIPTMVWGVGVASLALGLVAGLKVAPRVSRDLGRAVALGLAALGGLTAIVRGAIGLM</sequence>
<evidence type="ECO:0000256" key="8">
    <source>
        <dbReference type="RuleBase" id="RU363041"/>
    </source>
</evidence>
<evidence type="ECO:0000256" key="2">
    <source>
        <dbReference type="ARBA" id="ARBA00009142"/>
    </source>
</evidence>
<feature type="transmembrane region" description="Helical" evidence="8">
    <location>
        <begin position="164"/>
        <end position="183"/>
    </location>
</feature>
<dbReference type="RefSeq" id="WP_139464738.1">
    <property type="nucleotide sequence ID" value="NZ_VDHJ01000002.1"/>
</dbReference>
<reference evidence="9 10" key="1">
    <citation type="submission" date="2019-06" db="EMBL/GenBank/DDBJ databases">
        <authorList>
            <person name="Li J."/>
        </authorList>
    </citation>
    <scope>NUCLEOTIDE SEQUENCE [LARGE SCALE GENOMIC DNA]</scope>
    <source>
        <strain evidence="9 10">LMG 28165</strain>
    </source>
</reference>
<feature type="transmembrane region" description="Helical" evidence="8">
    <location>
        <begin position="70"/>
        <end position="91"/>
    </location>
</feature>
<dbReference type="AlphaFoldDB" id="A0A5C4U6T0"/>
<feature type="transmembrane region" description="Helical" evidence="8">
    <location>
        <begin position="195"/>
        <end position="215"/>
    </location>
</feature>
<feature type="transmembrane region" description="Helical" evidence="8">
    <location>
        <begin position="97"/>
        <end position="116"/>
    </location>
</feature>
<dbReference type="OrthoDB" id="3872971at2"/>
<evidence type="ECO:0000256" key="1">
    <source>
        <dbReference type="ARBA" id="ARBA00004651"/>
    </source>
</evidence>
<dbReference type="PANTHER" id="PTHR30269">
    <property type="entry name" value="TRANSMEMBRANE PROTEIN YFCA"/>
    <property type="match status" value="1"/>
</dbReference>
<gene>
    <name evidence="9" type="ORF">FHE74_01955</name>
</gene>
<organism evidence="9 10">
    <name type="scientific">Corynebacterium tapiri</name>
    <dbReference type="NCBI Taxonomy" id="1448266"/>
    <lineage>
        <taxon>Bacteria</taxon>
        <taxon>Bacillati</taxon>
        <taxon>Actinomycetota</taxon>
        <taxon>Actinomycetes</taxon>
        <taxon>Mycobacteriales</taxon>
        <taxon>Corynebacteriaceae</taxon>
        <taxon>Corynebacterium</taxon>
    </lineage>
</organism>
<evidence type="ECO:0000256" key="6">
    <source>
        <dbReference type="ARBA" id="ARBA00022989"/>
    </source>
</evidence>
<feature type="transmembrane region" description="Helical" evidence="8">
    <location>
        <begin position="128"/>
        <end position="152"/>
    </location>
</feature>